<comment type="caution">
    <text evidence="3">The sequence shown here is derived from an EMBL/GenBank/DDBJ whole genome shotgun (WGS) entry which is preliminary data.</text>
</comment>
<feature type="compositionally biased region" description="Low complexity" evidence="1">
    <location>
        <begin position="113"/>
        <end position="174"/>
    </location>
</feature>
<dbReference type="EMBL" id="JAUCGR010000004">
    <property type="protein sequence ID" value="MDM7832491.1"/>
    <property type="molecule type" value="Genomic_DNA"/>
</dbReference>
<keyword evidence="2" id="KW-1133">Transmembrane helix</keyword>
<evidence type="ECO:0000256" key="2">
    <source>
        <dbReference type="SAM" id="Phobius"/>
    </source>
</evidence>
<keyword evidence="4" id="KW-1185">Reference proteome</keyword>
<feature type="region of interest" description="Disordered" evidence="1">
    <location>
        <begin position="75"/>
        <end position="211"/>
    </location>
</feature>
<evidence type="ECO:0000313" key="4">
    <source>
        <dbReference type="Proteomes" id="UP001321453"/>
    </source>
</evidence>
<feature type="transmembrane region" description="Helical" evidence="2">
    <location>
        <begin position="28"/>
        <end position="49"/>
    </location>
</feature>
<organism evidence="3 4">
    <name type="scientific">Cellulomonas edaphi</name>
    <dbReference type="NCBI Taxonomy" id="3053468"/>
    <lineage>
        <taxon>Bacteria</taxon>
        <taxon>Bacillati</taxon>
        <taxon>Actinomycetota</taxon>
        <taxon>Actinomycetes</taxon>
        <taxon>Micrococcales</taxon>
        <taxon>Cellulomonadaceae</taxon>
        <taxon>Cellulomonas</taxon>
    </lineage>
</organism>
<name>A0ABT7SA90_9CELL</name>
<dbReference type="Proteomes" id="UP001321453">
    <property type="component" value="Unassembled WGS sequence"/>
</dbReference>
<reference evidence="3 4" key="1">
    <citation type="submission" date="2023-06" db="EMBL/GenBank/DDBJ databases">
        <title>Cellulomonas sp. MW9 Whole genome sequence.</title>
        <authorList>
            <person name="Park S."/>
        </authorList>
    </citation>
    <scope>NUCLEOTIDE SEQUENCE [LARGE SCALE GENOMIC DNA]</scope>
    <source>
        <strain evidence="3 4">MW9</strain>
    </source>
</reference>
<protein>
    <submittedName>
        <fullName evidence="3">Uncharacterized protein</fullName>
    </submittedName>
</protein>
<evidence type="ECO:0000313" key="3">
    <source>
        <dbReference type="EMBL" id="MDM7832491.1"/>
    </source>
</evidence>
<keyword evidence="2" id="KW-0472">Membrane</keyword>
<dbReference type="RefSeq" id="WP_289447991.1">
    <property type="nucleotide sequence ID" value="NZ_JAUCGR010000004.1"/>
</dbReference>
<gene>
    <name evidence="3" type="ORF">QRT05_14210</name>
</gene>
<sequence length="211" mass="20682">MSMQGESGSSRPVFVDPSGRRGRTVRRIMWAAGGLCGLYAVLVVVALLLPVGLNRLVIPGLGPLLPGPVAPALADAGPDSRSPSSLLTPSGAPSTRSASDDEDASGGGAAPQARTIATTDRTTAEATARPRATASARPTRSASPTAPATATPSPAATTTPSPSGTPSATPSARPGASGTAPGHSGDRGGGKPTAKPQPAATKTPHPHPTKG</sequence>
<feature type="compositionally biased region" description="Low complexity" evidence="1">
    <location>
        <begin position="192"/>
        <end position="203"/>
    </location>
</feature>
<evidence type="ECO:0000256" key="1">
    <source>
        <dbReference type="SAM" id="MobiDB-lite"/>
    </source>
</evidence>
<keyword evidence="2" id="KW-0812">Transmembrane</keyword>
<proteinExistence type="predicted"/>
<feature type="compositionally biased region" description="Polar residues" evidence="1">
    <location>
        <begin position="81"/>
        <end position="97"/>
    </location>
</feature>
<accession>A0ABT7SA90</accession>